<proteinExistence type="predicted"/>
<dbReference type="PANTHER" id="PTHR21666:SF270">
    <property type="entry name" value="MUREIN HYDROLASE ACTIVATOR ENVC"/>
    <property type="match status" value="1"/>
</dbReference>
<dbReference type="Pfam" id="PF01551">
    <property type="entry name" value="Peptidase_M23"/>
    <property type="match status" value="2"/>
</dbReference>
<dbReference type="AlphaFoldDB" id="A0A370QAG4"/>
<dbReference type="RefSeq" id="WP_115123789.1">
    <property type="nucleotide sequence ID" value="NZ_QRAO01000003.1"/>
</dbReference>
<dbReference type="Gene3D" id="2.70.70.10">
    <property type="entry name" value="Glucose Permease (Domain IIA)"/>
    <property type="match status" value="1"/>
</dbReference>
<dbReference type="InterPro" id="IPR050570">
    <property type="entry name" value="Cell_wall_metabolism_enzyme"/>
</dbReference>
<gene>
    <name evidence="2" type="ORF">C8D94_103186</name>
</gene>
<dbReference type="Proteomes" id="UP000255317">
    <property type="component" value="Unassembled WGS sequence"/>
</dbReference>
<comment type="caution">
    <text evidence="2">The sequence shown here is derived from an EMBL/GenBank/DDBJ whole genome shotgun (WGS) entry which is preliminary data.</text>
</comment>
<accession>A0A370QAG4</accession>
<evidence type="ECO:0000259" key="1">
    <source>
        <dbReference type="Pfam" id="PF01551"/>
    </source>
</evidence>
<feature type="domain" description="M23ase beta-sheet core" evidence="1">
    <location>
        <begin position="135"/>
        <end position="170"/>
    </location>
</feature>
<protein>
    <submittedName>
        <fullName evidence="2">Peptidase M23-like protein</fullName>
    </submittedName>
</protein>
<reference evidence="2 3" key="1">
    <citation type="submission" date="2018-07" db="EMBL/GenBank/DDBJ databases">
        <title>Genomic Encyclopedia of Type Strains, Phase IV (KMG-IV): sequencing the most valuable type-strain genomes for metagenomic binning, comparative biology and taxonomic classification.</title>
        <authorList>
            <person name="Goeker M."/>
        </authorList>
    </citation>
    <scope>NUCLEOTIDE SEQUENCE [LARGE SCALE GENOMIC DNA]</scope>
    <source>
        <strain evidence="2 3">DSM 101478</strain>
    </source>
</reference>
<dbReference type="SUPFAM" id="SSF51261">
    <property type="entry name" value="Duplicated hybrid motif"/>
    <property type="match status" value="1"/>
</dbReference>
<dbReference type="EMBL" id="QRAO01000003">
    <property type="protein sequence ID" value="RDK85361.1"/>
    <property type="molecule type" value="Genomic_DNA"/>
</dbReference>
<name>A0A370QAG4_9FLAO</name>
<dbReference type="InterPro" id="IPR011055">
    <property type="entry name" value="Dup_hybrid_motif"/>
</dbReference>
<sequence>MKQFFISTALFFGIFATAQQELPQDYFSDPLEIPLILSGSFGELRSNHFHSGLDIKTQQREGLPIFAPADGYVKRIKVAHYGYGKALYIQHPNGYTTVYAHLQRFANDIEDYVKQKQYEKERYEFEAFPESKLLSVKKGEIIGYTGNSGSSGGPHLHFEIRDAASRPMNPMLFGIEIPDTKKPLVNSVFVYPIGEGAHANDNRNRTKLRLIRQKDGNFKAEKVTALGKIGFGVSTYDQQNGASNKNGTYQIKTNYNGTEKFHVLFERFSFAETRYLNRFMDFEYFKTNKSRVQKLFRQENNPLSVIVAEDDNGYVTVEEGFASDYTITLSDFKGNTVTIVVPIEGKAAENPEPKNNKETDHYVYHKQGTAITKGKFDIYIPAESLYENTYLDVEATGDTLSFHEDVLPIHKNITISVDASNYETDDISKLYIGRLNYRGLPLYNNTSRRGNKLTTRTRTFGKYVLATDTTAPTVEPVNFQDGKWISKNTTLKIEIEDDLSGISSYRATVNGKFILMEYNYKTDILTHNFADDIVTDTENNLKLIVVDNVGNSTTFEATFFRK</sequence>
<dbReference type="GO" id="GO:0004222">
    <property type="term" value="F:metalloendopeptidase activity"/>
    <property type="evidence" value="ECO:0007669"/>
    <property type="project" value="TreeGrafter"/>
</dbReference>
<evidence type="ECO:0000313" key="2">
    <source>
        <dbReference type="EMBL" id="RDK85361.1"/>
    </source>
</evidence>
<dbReference type="CDD" id="cd12797">
    <property type="entry name" value="M23_peptidase"/>
    <property type="match status" value="1"/>
</dbReference>
<dbReference type="InterPro" id="IPR016047">
    <property type="entry name" value="M23ase_b-sheet_dom"/>
</dbReference>
<evidence type="ECO:0000313" key="3">
    <source>
        <dbReference type="Proteomes" id="UP000255317"/>
    </source>
</evidence>
<organism evidence="2 3">
    <name type="scientific">Marinirhabdus gelatinilytica</name>
    <dbReference type="NCBI Taxonomy" id="1703343"/>
    <lineage>
        <taxon>Bacteria</taxon>
        <taxon>Pseudomonadati</taxon>
        <taxon>Bacteroidota</taxon>
        <taxon>Flavobacteriia</taxon>
        <taxon>Flavobacteriales</taxon>
        <taxon>Flavobacteriaceae</taxon>
    </lineage>
</organism>
<feature type="domain" description="M23ase beta-sheet core" evidence="1">
    <location>
        <begin position="49"/>
        <end position="117"/>
    </location>
</feature>
<dbReference type="OrthoDB" id="9810477at2"/>
<dbReference type="PANTHER" id="PTHR21666">
    <property type="entry name" value="PEPTIDASE-RELATED"/>
    <property type="match status" value="1"/>
</dbReference>
<keyword evidence="3" id="KW-1185">Reference proteome</keyword>